<dbReference type="AlphaFoldDB" id="A0A6J5WXX4"/>
<evidence type="ECO:0000313" key="6">
    <source>
        <dbReference type="EMBL" id="CAB4303924.1"/>
    </source>
</evidence>
<name>A0A6J5WXX4_PRUAR</name>
<organism evidence="6 7">
    <name type="scientific">Prunus armeniaca</name>
    <name type="common">Apricot</name>
    <name type="synonym">Armeniaca vulgaris</name>
    <dbReference type="NCBI Taxonomy" id="36596"/>
    <lineage>
        <taxon>Eukaryota</taxon>
        <taxon>Viridiplantae</taxon>
        <taxon>Streptophyta</taxon>
        <taxon>Embryophyta</taxon>
        <taxon>Tracheophyta</taxon>
        <taxon>Spermatophyta</taxon>
        <taxon>Magnoliopsida</taxon>
        <taxon>eudicotyledons</taxon>
        <taxon>Gunneridae</taxon>
        <taxon>Pentapetalae</taxon>
        <taxon>rosids</taxon>
        <taxon>fabids</taxon>
        <taxon>Rosales</taxon>
        <taxon>Rosaceae</taxon>
        <taxon>Amygdaloideae</taxon>
        <taxon>Amygdaleae</taxon>
        <taxon>Prunus</taxon>
    </lineage>
</organism>
<accession>A0A6J5WXX4</accession>
<evidence type="ECO:0000256" key="5">
    <source>
        <dbReference type="ARBA" id="ARBA00023136"/>
    </source>
</evidence>
<keyword evidence="2" id="KW-0812">Transmembrane</keyword>
<evidence type="ECO:0000256" key="4">
    <source>
        <dbReference type="ARBA" id="ARBA00022989"/>
    </source>
</evidence>
<dbReference type="Gene3D" id="1.10.510.10">
    <property type="entry name" value="Transferase(Phosphotransferase) domain 1"/>
    <property type="match status" value="1"/>
</dbReference>
<evidence type="ECO:0000256" key="2">
    <source>
        <dbReference type="ARBA" id="ARBA00022692"/>
    </source>
</evidence>
<sequence length="93" mass="10735">MRGTVGYLAPEWFSVYRLEGQADKDELTRACKVACWCIQDDEKDRPKMREVVQILQGVSDVGIPPIPQFLQRLNENPIEPPVARRHWHFNSSA</sequence>
<reference evidence="7" key="1">
    <citation type="journal article" date="2020" name="Genome Biol.">
        <title>Gamete binning: chromosome-level and haplotype-resolved genome assembly enabled by high-throughput single-cell sequencing of gamete genomes.</title>
        <authorList>
            <person name="Campoy J.A."/>
            <person name="Sun H."/>
            <person name="Goel M."/>
            <person name="Jiao W.-B."/>
            <person name="Folz-Donahue K."/>
            <person name="Wang N."/>
            <person name="Rubio M."/>
            <person name="Liu C."/>
            <person name="Kukat C."/>
            <person name="Ruiz D."/>
            <person name="Huettel B."/>
            <person name="Schneeberger K."/>
        </authorList>
    </citation>
    <scope>NUCLEOTIDE SEQUENCE [LARGE SCALE GENOMIC DNA]</scope>
    <source>
        <strain evidence="7">cv. Rojo Pasion</strain>
    </source>
</reference>
<dbReference type="PANTHER" id="PTHR47974:SF19">
    <property type="entry name" value="RECEPTOR-LIKE SERINE_THREONINE-PROTEIN KINASE"/>
    <property type="match status" value="1"/>
</dbReference>
<gene>
    <name evidence="6" type="ORF">ORAREDHAP_LOCUS20854</name>
</gene>
<evidence type="ECO:0000256" key="3">
    <source>
        <dbReference type="ARBA" id="ARBA00022729"/>
    </source>
</evidence>
<comment type="subcellular location">
    <subcellularLocation>
        <location evidence="1">Membrane</location>
        <topology evidence="1">Single-pass membrane protein</topology>
    </subcellularLocation>
</comment>
<dbReference type="EMBL" id="CAEKKB010000003">
    <property type="protein sequence ID" value="CAB4303924.1"/>
    <property type="molecule type" value="Genomic_DNA"/>
</dbReference>
<protein>
    <recommendedName>
        <fullName evidence="8">Protein kinase domain-containing protein</fullName>
    </recommendedName>
</protein>
<proteinExistence type="predicted"/>
<keyword evidence="7" id="KW-1185">Reference proteome</keyword>
<evidence type="ECO:0000313" key="7">
    <source>
        <dbReference type="Proteomes" id="UP000507245"/>
    </source>
</evidence>
<keyword evidence="3" id="KW-0732">Signal</keyword>
<dbReference type="PANTHER" id="PTHR47974">
    <property type="entry name" value="OS07G0415500 PROTEIN"/>
    <property type="match status" value="1"/>
</dbReference>
<dbReference type="SUPFAM" id="SSF56112">
    <property type="entry name" value="Protein kinase-like (PK-like)"/>
    <property type="match status" value="1"/>
</dbReference>
<keyword evidence="5" id="KW-0472">Membrane</keyword>
<evidence type="ECO:0000256" key="1">
    <source>
        <dbReference type="ARBA" id="ARBA00004167"/>
    </source>
</evidence>
<dbReference type="OrthoDB" id="1481013at2759"/>
<evidence type="ECO:0008006" key="8">
    <source>
        <dbReference type="Google" id="ProtNLM"/>
    </source>
</evidence>
<dbReference type="InterPro" id="IPR011009">
    <property type="entry name" value="Kinase-like_dom_sf"/>
</dbReference>
<keyword evidence="4" id="KW-1133">Transmembrane helix</keyword>
<dbReference type="Proteomes" id="UP000507245">
    <property type="component" value="Unassembled WGS sequence"/>
</dbReference>
<dbReference type="GO" id="GO:0016020">
    <property type="term" value="C:membrane"/>
    <property type="evidence" value="ECO:0007669"/>
    <property type="project" value="UniProtKB-SubCell"/>
</dbReference>